<dbReference type="RefSeq" id="WP_367983461.1">
    <property type="nucleotide sequence ID" value="NZ_JBAKFF010000001.1"/>
</dbReference>
<keyword evidence="1" id="KW-0472">Membrane</keyword>
<accession>A0ABV3T636</accession>
<keyword evidence="1" id="KW-1133">Transmembrane helix</keyword>
<comment type="caution">
    <text evidence="2">The sequence shown here is derived from an EMBL/GenBank/DDBJ whole genome shotgun (WGS) entry which is preliminary data.</text>
</comment>
<dbReference type="Proteomes" id="UP001556637">
    <property type="component" value="Unassembled WGS sequence"/>
</dbReference>
<reference evidence="2 3" key="1">
    <citation type="submission" date="2024-02" db="EMBL/GenBank/DDBJ databases">
        <title>New especies of Spiribacter isolated from saline water.</title>
        <authorList>
            <person name="Leon M.J."/>
            <person name="De La Haba R."/>
            <person name="Sanchez-Porro C."/>
            <person name="Ventosa A."/>
        </authorList>
    </citation>
    <scope>NUCLEOTIDE SEQUENCE [LARGE SCALE GENOMIC DNA]</scope>
    <source>
        <strain evidence="3">ag22IC4-189</strain>
    </source>
</reference>
<sequence>MSSAEYLAVTAGIAGVWTGIEGVIGWLDRHESSLLWSLALPL</sequence>
<feature type="transmembrane region" description="Helical" evidence="1">
    <location>
        <begin position="6"/>
        <end position="27"/>
    </location>
</feature>
<keyword evidence="1" id="KW-0812">Transmembrane</keyword>
<evidence type="ECO:0000313" key="2">
    <source>
        <dbReference type="EMBL" id="MEX0430673.1"/>
    </source>
</evidence>
<gene>
    <name evidence="2" type="ORF">V6X30_04550</name>
</gene>
<protein>
    <submittedName>
        <fullName evidence="2">Uncharacterized protein</fullName>
    </submittedName>
</protein>
<dbReference type="EMBL" id="JBAKFF010000001">
    <property type="protein sequence ID" value="MEX0430673.1"/>
    <property type="molecule type" value="Genomic_DNA"/>
</dbReference>
<proteinExistence type="predicted"/>
<name>A0ABV3T636_9GAMM</name>
<organism evidence="2 3">
    <name type="scientific">Spiribacter insolitus</name>
    <dbReference type="NCBI Taxonomy" id="3122417"/>
    <lineage>
        <taxon>Bacteria</taxon>
        <taxon>Pseudomonadati</taxon>
        <taxon>Pseudomonadota</taxon>
        <taxon>Gammaproteobacteria</taxon>
        <taxon>Chromatiales</taxon>
        <taxon>Ectothiorhodospiraceae</taxon>
        <taxon>Spiribacter</taxon>
    </lineage>
</organism>
<evidence type="ECO:0000313" key="3">
    <source>
        <dbReference type="Proteomes" id="UP001556637"/>
    </source>
</evidence>
<keyword evidence="3" id="KW-1185">Reference proteome</keyword>
<evidence type="ECO:0000256" key="1">
    <source>
        <dbReference type="SAM" id="Phobius"/>
    </source>
</evidence>